<dbReference type="Proteomes" id="UP000236447">
    <property type="component" value="Chromosome"/>
</dbReference>
<organism evidence="1 2">
    <name type="scientific">Phaeobacter inhibens</name>
    <dbReference type="NCBI Taxonomy" id="221822"/>
    <lineage>
        <taxon>Bacteria</taxon>
        <taxon>Pseudomonadati</taxon>
        <taxon>Pseudomonadota</taxon>
        <taxon>Alphaproteobacteria</taxon>
        <taxon>Rhodobacterales</taxon>
        <taxon>Roseobacteraceae</taxon>
        <taxon>Phaeobacter</taxon>
    </lineage>
</organism>
<accession>A0A2I7K5M5</accession>
<dbReference type="AlphaFoldDB" id="A0A2I7K5M5"/>
<sequence length="42" mass="4673">MLDPNEVGITENVKAFRLALRASVRWQLALLKATHPEPGAMQ</sequence>
<proteinExistence type="predicted"/>
<protein>
    <submittedName>
        <fullName evidence="1">Uncharacterized protein</fullName>
    </submittedName>
</protein>
<reference evidence="1 2" key="2">
    <citation type="journal article" date="2017" name="Genome Biol. Evol.">
        <title>Trajectories and Drivers of Genome Evolution in Surface-Associated Marine Phaeobacter.</title>
        <authorList>
            <person name="Freese H.M."/>
            <person name="Sikorski J."/>
            <person name="Bunk B."/>
            <person name="Scheuner C."/>
            <person name="Meier-Kolthoff J.P."/>
            <person name="Sproer C."/>
            <person name="Gram L."/>
            <person name="Overmann J."/>
        </authorList>
    </citation>
    <scope>NUCLEOTIDE SEQUENCE [LARGE SCALE GENOMIC DNA]</scope>
    <source>
        <strain evidence="1 2">P88</strain>
    </source>
</reference>
<dbReference type="EMBL" id="CP010725">
    <property type="protein sequence ID" value="AUQ97901.1"/>
    <property type="molecule type" value="Genomic_DNA"/>
</dbReference>
<evidence type="ECO:0000313" key="1">
    <source>
        <dbReference type="EMBL" id="AUQ97901.1"/>
    </source>
</evidence>
<gene>
    <name evidence="1" type="ORF">PhaeoP88_00504</name>
</gene>
<evidence type="ECO:0000313" key="2">
    <source>
        <dbReference type="Proteomes" id="UP000236447"/>
    </source>
</evidence>
<name>A0A2I7K5M5_9RHOB</name>
<reference evidence="1 2" key="1">
    <citation type="journal article" date="2017" name="Front. Microbiol.">
        <title>Phaeobacter piscinae sp. nov., a species of the Roseobacter group and potential aquaculture probiont.</title>
        <authorList>
            <person name="Sonnenschein E.C."/>
            <person name="Phippen C.B.W."/>
            <person name="Nielsen K.F."/>
            <person name="Mateiu R.V."/>
            <person name="Melchiorsen J."/>
            <person name="Gram L."/>
            <person name="Overmann J."/>
            <person name="Freese H.M."/>
        </authorList>
    </citation>
    <scope>NUCLEOTIDE SEQUENCE [LARGE SCALE GENOMIC DNA]</scope>
    <source>
        <strain evidence="1 2">P88</strain>
    </source>
</reference>